<gene>
    <name evidence="1" type="ORF">JNB19_02540</name>
</gene>
<organism evidence="1 2">
    <name type="scientific">Capnocytophaga genosp. AHN8471</name>
    <dbReference type="NCBI Taxonomy" id="327574"/>
    <lineage>
        <taxon>Bacteria</taxon>
        <taxon>Pseudomonadati</taxon>
        <taxon>Bacteroidota</taxon>
        <taxon>Flavobacteriia</taxon>
        <taxon>Flavobacteriales</taxon>
        <taxon>Flavobacteriaceae</taxon>
        <taxon>Capnocytophaga</taxon>
    </lineage>
</organism>
<name>A0ABS1YTA8_9FLAO</name>
<sequence>MIEIPLKLPLYLIKYMRTLYGEPYAPKTNDEIGIYILNILQYKSIQCVRCDFLKESKKDLYSYQLSINESVYYKYGGFISISQNSMLARFIDSIFRKNLFRTAVMNHYYYSIPYKFTIINILRSYNIEENDLPYETIRKDFNRKKEEIEKRLLK</sequence>
<evidence type="ECO:0000313" key="2">
    <source>
        <dbReference type="Proteomes" id="UP000603506"/>
    </source>
</evidence>
<keyword evidence="2" id="KW-1185">Reference proteome</keyword>
<evidence type="ECO:0000313" key="1">
    <source>
        <dbReference type="EMBL" id="MBM0649644.1"/>
    </source>
</evidence>
<dbReference type="EMBL" id="JAEUAH010000002">
    <property type="protein sequence ID" value="MBM0649644.1"/>
    <property type="molecule type" value="Genomic_DNA"/>
</dbReference>
<dbReference type="RefSeq" id="WP_203094392.1">
    <property type="nucleotide sequence ID" value="NZ_JAESPH010000022.1"/>
</dbReference>
<dbReference type="Proteomes" id="UP000603506">
    <property type="component" value="Unassembled WGS sequence"/>
</dbReference>
<comment type="caution">
    <text evidence="1">The sequence shown here is derived from an EMBL/GenBank/DDBJ whole genome shotgun (WGS) entry which is preliminary data.</text>
</comment>
<protein>
    <submittedName>
        <fullName evidence="1">Uncharacterized protein</fullName>
    </submittedName>
</protein>
<reference evidence="1 2" key="1">
    <citation type="submission" date="2021-01" db="EMBL/GenBank/DDBJ databases">
        <title>Evidence that Capnocytophaga endodontalis is a later homotypic synonym for Capnocytophaga genospecies AHN8471, and request for opinion on proposed recognition of strain AHN8471 as type strain of the species.</title>
        <authorList>
            <person name="Nicholson A.C."/>
            <person name="Hopper C.L."/>
            <person name="Gulvik C.A."/>
            <person name="Mcquiston J.R."/>
            <person name="Lau E.F."/>
        </authorList>
    </citation>
    <scope>NUCLEOTIDE SEQUENCE [LARGE SCALE GENOMIC DNA]</scope>
    <source>
        <strain evidence="1 2">AHN9576</strain>
    </source>
</reference>
<proteinExistence type="predicted"/>
<accession>A0ABS1YTA8</accession>